<name>A0ACB9EST8_9ASTR</name>
<accession>A0ACB9EST8</accession>
<gene>
    <name evidence="1" type="ORF">L1987_52437</name>
</gene>
<dbReference type="EMBL" id="CM042034">
    <property type="protein sequence ID" value="KAI3762014.1"/>
    <property type="molecule type" value="Genomic_DNA"/>
</dbReference>
<sequence>MSETEGSPTGGLRPLRPSLRRVPSATVTRNAFTSSSSPPRPAATRLGFRFGVSGDRETSGDGLDELVVATVLVLPDISEDEGGGSHGDDLRREVLCARPVIVAELGDEQASLAEWGKTCYGKGILLDIVDPKLSGEIAPECLRKFGDVASKCLHEEGSERPAMEEVVWRLEFALQLQEDAETMSKNIEP</sequence>
<keyword evidence="2" id="KW-1185">Reference proteome</keyword>
<reference evidence="2" key="1">
    <citation type="journal article" date="2022" name="Mol. Ecol. Resour.">
        <title>The genomes of chicory, endive, great burdock and yacon provide insights into Asteraceae palaeo-polyploidization history and plant inulin production.</title>
        <authorList>
            <person name="Fan W."/>
            <person name="Wang S."/>
            <person name="Wang H."/>
            <person name="Wang A."/>
            <person name="Jiang F."/>
            <person name="Liu H."/>
            <person name="Zhao H."/>
            <person name="Xu D."/>
            <person name="Zhang Y."/>
        </authorList>
    </citation>
    <scope>NUCLEOTIDE SEQUENCE [LARGE SCALE GENOMIC DNA]</scope>
    <source>
        <strain evidence="2">cv. Yunnan</strain>
    </source>
</reference>
<reference evidence="1 2" key="2">
    <citation type="journal article" date="2022" name="Mol. Ecol. Resour.">
        <title>The genomes of chicory, endive, great burdock and yacon provide insights into Asteraceae paleo-polyploidization history and plant inulin production.</title>
        <authorList>
            <person name="Fan W."/>
            <person name="Wang S."/>
            <person name="Wang H."/>
            <person name="Wang A."/>
            <person name="Jiang F."/>
            <person name="Liu H."/>
            <person name="Zhao H."/>
            <person name="Xu D."/>
            <person name="Zhang Y."/>
        </authorList>
    </citation>
    <scope>NUCLEOTIDE SEQUENCE [LARGE SCALE GENOMIC DNA]</scope>
    <source>
        <strain evidence="2">cv. Yunnan</strain>
        <tissue evidence="1">Leaves</tissue>
    </source>
</reference>
<evidence type="ECO:0000313" key="1">
    <source>
        <dbReference type="EMBL" id="KAI3762014.1"/>
    </source>
</evidence>
<comment type="caution">
    <text evidence="1">The sequence shown here is derived from an EMBL/GenBank/DDBJ whole genome shotgun (WGS) entry which is preliminary data.</text>
</comment>
<evidence type="ECO:0000313" key="2">
    <source>
        <dbReference type="Proteomes" id="UP001056120"/>
    </source>
</evidence>
<organism evidence="1 2">
    <name type="scientific">Smallanthus sonchifolius</name>
    <dbReference type="NCBI Taxonomy" id="185202"/>
    <lineage>
        <taxon>Eukaryota</taxon>
        <taxon>Viridiplantae</taxon>
        <taxon>Streptophyta</taxon>
        <taxon>Embryophyta</taxon>
        <taxon>Tracheophyta</taxon>
        <taxon>Spermatophyta</taxon>
        <taxon>Magnoliopsida</taxon>
        <taxon>eudicotyledons</taxon>
        <taxon>Gunneridae</taxon>
        <taxon>Pentapetalae</taxon>
        <taxon>asterids</taxon>
        <taxon>campanulids</taxon>
        <taxon>Asterales</taxon>
        <taxon>Asteraceae</taxon>
        <taxon>Asteroideae</taxon>
        <taxon>Heliantheae alliance</taxon>
        <taxon>Millerieae</taxon>
        <taxon>Smallanthus</taxon>
    </lineage>
</organism>
<protein>
    <submittedName>
        <fullName evidence="1">Uncharacterized protein</fullName>
    </submittedName>
</protein>
<proteinExistence type="predicted"/>
<dbReference type="Proteomes" id="UP001056120">
    <property type="component" value="Linkage Group LG17"/>
</dbReference>